<dbReference type="AlphaFoldDB" id="A0A556QP64"/>
<evidence type="ECO:0000256" key="1">
    <source>
        <dbReference type="ARBA" id="ARBA00022729"/>
    </source>
</evidence>
<organism evidence="3 4">
    <name type="scientific">Rariglobus hedericola</name>
    <dbReference type="NCBI Taxonomy" id="2597822"/>
    <lineage>
        <taxon>Bacteria</taxon>
        <taxon>Pseudomonadati</taxon>
        <taxon>Verrucomicrobiota</taxon>
        <taxon>Opitutia</taxon>
        <taxon>Opitutales</taxon>
        <taxon>Opitutaceae</taxon>
        <taxon>Rariglobus</taxon>
    </lineage>
</organism>
<dbReference type="NCBIfam" id="TIGR02595">
    <property type="entry name" value="PEP_CTERM"/>
    <property type="match status" value="1"/>
</dbReference>
<evidence type="ECO:0000256" key="2">
    <source>
        <dbReference type="SAM" id="SignalP"/>
    </source>
</evidence>
<dbReference type="EMBL" id="VMBG01000001">
    <property type="protein sequence ID" value="TSJ78417.1"/>
    <property type="molecule type" value="Genomic_DNA"/>
</dbReference>
<dbReference type="Proteomes" id="UP000315648">
    <property type="component" value="Unassembled WGS sequence"/>
</dbReference>
<name>A0A556QP64_9BACT</name>
<keyword evidence="4" id="KW-1185">Reference proteome</keyword>
<protein>
    <submittedName>
        <fullName evidence="3">PEP-CTERM sorting domain-containing protein</fullName>
    </submittedName>
</protein>
<dbReference type="InterPro" id="IPR013425">
    <property type="entry name" value="Autotrns_rpt"/>
</dbReference>
<sequence>MNIRRYPSPFAAFSLVAAALIATTAEAADLTKLNNGTALGLAGAWSENVAPNGTQIGVFTSIWDGTNTPIYTGSTLLGIKLQSGAAPVSLASSSNSGIMTLGTEGFTLESGTQLSFTGTNGINGTIDFAGAQTWNLGSGSTLFFNTQRTLFTGDATENITLNGTGALHLSFRSDSTSFTTTLGSGSLTFTGGQRLISGSNNINSYAINSIVTNKVFVNGDITMQANSSGTLNTAGLLFSGGMDLGANDVSISLSMPNASGQNLNANQVIRLNSANTSTMTGSGTVTFLNESSDANKIAGIAVENGGTFGGGLDVVMGANTFLSVANGNALTSSTNLTLNDGGYLIGRLSGNLAATLGTLSGAGSVTYVPSAGTTVFTLTLDGGSSTGTTEFSGKIGSDSAIAGSSNAIALVKTGTNTQILSGTMNYIKATTVSGGKLLVNGTHAQSATSNGYTVASGAALGGSGRIAGFNATNNASMILVQSGGILAPGGDTTFGTFVLDGVNISGTGARVLNMASGAKFNFTLAGNGGSSDQLAFWNFATGDLLLNSNAIDLTLSGPQVAGTYTVSLFKFFSDAGSSVVSSGLASGLTIGTLGSGIDSASIAYNGLNGSIDLTYTVSAIPEPATAAMILGVLALGGTVLRRRRVKQS</sequence>
<proteinExistence type="predicted"/>
<feature type="chain" id="PRO_5022142814" evidence="2">
    <location>
        <begin position="28"/>
        <end position="648"/>
    </location>
</feature>
<dbReference type="NCBIfam" id="TIGR02601">
    <property type="entry name" value="autotrns_rpt"/>
    <property type="match status" value="1"/>
</dbReference>
<accession>A0A556QP64</accession>
<evidence type="ECO:0000313" key="4">
    <source>
        <dbReference type="Proteomes" id="UP000315648"/>
    </source>
</evidence>
<gene>
    <name evidence="3" type="ORF">FPL22_03720</name>
</gene>
<reference evidence="3 4" key="1">
    <citation type="submission" date="2019-07" db="EMBL/GenBank/DDBJ databases">
        <title>Description of 53C-WASEF.</title>
        <authorList>
            <person name="Pitt A."/>
            <person name="Hahn M.W."/>
        </authorList>
    </citation>
    <scope>NUCLEOTIDE SEQUENCE [LARGE SCALE GENOMIC DNA]</scope>
    <source>
        <strain evidence="3 4">53C-WASEF</strain>
    </source>
</reference>
<dbReference type="OrthoDB" id="185422at2"/>
<dbReference type="InterPro" id="IPR013424">
    <property type="entry name" value="Ice-binding_C"/>
</dbReference>
<dbReference type="RefSeq" id="WP_144228758.1">
    <property type="nucleotide sequence ID" value="NZ_CBCRVV010000021.1"/>
</dbReference>
<keyword evidence="1 2" id="KW-0732">Signal</keyword>
<comment type="caution">
    <text evidence="3">The sequence shown here is derived from an EMBL/GenBank/DDBJ whole genome shotgun (WGS) entry which is preliminary data.</text>
</comment>
<evidence type="ECO:0000313" key="3">
    <source>
        <dbReference type="EMBL" id="TSJ78417.1"/>
    </source>
</evidence>
<feature type="signal peptide" evidence="2">
    <location>
        <begin position="1"/>
        <end position="27"/>
    </location>
</feature>